<dbReference type="GO" id="GO:0009279">
    <property type="term" value="C:cell outer membrane"/>
    <property type="evidence" value="ECO:0007669"/>
    <property type="project" value="UniProtKB-SubCell"/>
</dbReference>
<dbReference type="eggNOG" id="COG3637">
    <property type="taxonomic scope" value="Bacteria"/>
</dbReference>
<dbReference type="InterPro" id="IPR012944">
    <property type="entry name" value="SusD_RagB_dom"/>
</dbReference>
<dbReference type="AlphaFoldDB" id="I0WK71"/>
<reference evidence="7 8" key="1">
    <citation type="journal article" date="2012" name="J. Bacteriol.">
        <title>Genome Sequence of the Halotolerant Bacterium Imtechella halotolerans K1T.</title>
        <authorList>
            <person name="Kumar S."/>
            <person name="Vikram S."/>
            <person name="Subramanian S."/>
            <person name="Raghava G.P."/>
            <person name="Pinnaka A.K."/>
        </authorList>
    </citation>
    <scope>NUCLEOTIDE SEQUENCE [LARGE SCALE GENOMIC DNA]</scope>
    <source>
        <strain evidence="7 8">K1</strain>
    </source>
</reference>
<feature type="domain" description="RagB/SusD" evidence="6">
    <location>
        <begin position="375"/>
        <end position="531"/>
    </location>
</feature>
<evidence type="ECO:0000313" key="8">
    <source>
        <dbReference type="Proteomes" id="UP000005938"/>
    </source>
</evidence>
<evidence type="ECO:0000313" key="7">
    <source>
        <dbReference type="EMBL" id="EID76787.1"/>
    </source>
</evidence>
<keyword evidence="5" id="KW-0998">Cell outer membrane</keyword>
<evidence type="ECO:0000256" key="4">
    <source>
        <dbReference type="ARBA" id="ARBA00023136"/>
    </source>
</evidence>
<dbReference type="Gene3D" id="1.10.3780.10">
    <property type="entry name" value="SusD-like"/>
    <property type="match status" value="1"/>
</dbReference>
<dbReference type="Gene3D" id="1.25.40.390">
    <property type="match status" value="1"/>
</dbReference>
<evidence type="ECO:0000256" key="5">
    <source>
        <dbReference type="ARBA" id="ARBA00023237"/>
    </source>
</evidence>
<dbReference type="Proteomes" id="UP000005938">
    <property type="component" value="Unassembled WGS sequence"/>
</dbReference>
<name>I0WK71_9FLAO</name>
<dbReference type="SUPFAM" id="SSF48452">
    <property type="entry name" value="TPR-like"/>
    <property type="match status" value="1"/>
</dbReference>
<proteinExistence type="inferred from homology"/>
<dbReference type="Gene3D" id="1.25.40.10">
    <property type="entry name" value="Tetratricopeptide repeat domain"/>
    <property type="match status" value="1"/>
</dbReference>
<gene>
    <name evidence="7" type="ORF">W5A_02150</name>
</gene>
<organism evidence="7 8">
    <name type="scientific">Imtechella halotolerans K1</name>
    <dbReference type="NCBI Taxonomy" id="946077"/>
    <lineage>
        <taxon>Bacteria</taxon>
        <taxon>Pseudomonadati</taxon>
        <taxon>Bacteroidota</taxon>
        <taxon>Flavobacteriia</taxon>
        <taxon>Flavobacteriales</taxon>
        <taxon>Flavobacteriaceae</taxon>
        <taxon>Imtechella</taxon>
    </lineage>
</organism>
<protein>
    <submittedName>
        <fullName evidence="7">RagB/SusD domain-containing protein</fullName>
    </submittedName>
</protein>
<evidence type="ECO:0000259" key="6">
    <source>
        <dbReference type="Pfam" id="PF07980"/>
    </source>
</evidence>
<comment type="caution">
    <text evidence="7">The sequence shown here is derived from an EMBL/GenBank/DDBJ whole genome shotgun (WGS) entry which is preliminary data.</text>
</comment>
<evidence type="ECO:0000256" key="2">
    <source>
        <dbReference type="ARBA" id="ARBA00006275"/>
    </source>
</evidence>
<comment type="subcellular location">
    <subcellularLocation>
        <location evidence="1">Cell outer membrane</location>
    </subcellularLocation>
</comment>
<dbReference type="CDD" id="cd08977">
    <property type="entry name" value="SusD"/>
    <property type="match status" value="1"/>
</dbReference>
<evidence type="ECO:0000256" key="1">
    <source>
        <dbReference type="ARBA" id="ARBA00004442"/>
    </source>
</evidence>
<dbReference type="PROSITE" id="PS51257">
    <property type="entry name" value="PROKAR_LIPOPROTEIN"/>
    <property type="match status" value="1"/>
</dbReference>
<dbReference type="InterPro" id="IPR011990">
    <property type="entry name" value="TPR-like_helical_dom_sf"/>
</dbReference>
<keyword evidence="8" id="KW-1185">Reference proteome</keyword>
<accession>I0WK71</accession>
<evidence type="ECO:0000256" key="3">
    <source>
        <dbReference type="ARBA" id="ARBA00022729"/>
    </source>
</evidence>
<sequence length="532" mass="59419">MYRYIKNFTILFLGIAIVSSCSKDILPRNQETADTVFNDPNAYIQALAKIYAGIALSGQQGPAGSPDISGIDEGFSNYLRQYWKAQELSTDLAKIAWNDGNIKDYHTHNWSPSNEFIRATYDRIIYQVALANEFIRQTSDEKLASRGVTGTLLEEIQEYRAEARFMRALSYWHALDLFGNVPFVTDLDGIGAFLPKQISREDLFVYIEEELLEIESQMIAPRQNDFGRADAAAAWTLLAKLYLNAEVYVNEGHYTEALTYINKVIDAGYQVNQNAPYSYLFLADNDTNPSASELIFSINFDGKNTQNYGGMTFLVHASIGGSMIPSDFGVNSGWFGIRTTSAFVNKFPDINGTDSRGAFYTDGQNKEIADQSLFTDGYAMVKFKNVDVNGNAGSDPTGDFPDTDFPMFRLADVYLMYAEAVLRGGQGGSVTQATDYINILRSRAYGNSNGNISTAQLTLDFILDERARELYWEGHRRTDLIRFGKFTGGAYLWPWKGGIQQGTATESYKDLYPIPSTDLIANPTLNQNTGYN</sequence>
<dbReference type="EMBL" id="AJJU01000002">
    <property type="protein sequence ID" value="EID76787.1"/>
    <property type="molecule type" value="Genomic_DNA"/>
</dbReference>
<dbReference type="STRING" id="946077.W5A_02150"/>
<comment type="similarity">
    <text evidence="2">Belongs to the SusD family.</text>
</comment>
<dbReference type="Pfam" id="PF07980">
    <property type="entry name" value="SusD_RagB"/>
    <property type="match status" value="1"/>
</dbReference>
<dbReference type="PATRIC" id="fig|946077.3.peg.439"/>
<keyword evidence="4" id="KW-0472">Membrane</keyword>
<dbReference type="RefSeq" id="WP_008236906.1">
    <property type="nucleotide sequence ID" value="NZ_AJJU01000002.1"/>
</dbReference>
<keyword evidence="3" id="KW-0732">Signal</keyword>